<evidence type="ECO:0000313" key="2">
    <source>
        <dbReference type="Proteomes" id="UP000054166"/>
    </source>
</evidence>
<evidence type="ECO:0000313" key="1">
    <source>
        <dbReference type="EMBL" id="KIM79866.1"/>
    </source>
</evidence>
<keyword evidence="2" id="KW-1185">Reference proteome</keyword>
<dbReference type="Proteomes" id="UP000054166">
    <property type="component" value="Unassembled WGS sequence"/>
</dbReference>
<dbReference type="EMBL" id="KN833007">
    <property type="protein sequence ID" value="KIM79866.1"/>
    <property type="molecule type" value="Genomic_DNA"/>
</dbReference>
<dbReference type="InParanoid" id="A0A0C3FK32"/>
<dbReference type="AlphaFoldDB" id="A0A0C3FK32"/>
<reference evidence="1 2" key="1">
    <citation type="submission" date="2014-04" db="EMBL/GenBank/DDBJ databases">
        <authorList>
            <consortium name="DOE Joint Genome Institute"/>
            <person name="Kuo A."/>
            <person name="Tarkka M."/>
            <person name="Buscot F."/>
            <person name="Kohler A."/>
            <person name="Nagy L.G."/>
            <person name="Floudas D."/>
            <person name="Copeland A."/>
            <person name="Barry K.W."/>
            <person name="Cichocki N."/>
            <person name="Veneault-Fourrey C."/>
            <person name="LaButti K."/>
            <person name="Lindquist E.A."/>
            <person name="Lipzen A."/>
            <person name="Lundell T."/>
            <person name="Morin E."/>
            <person name="Murat C."/>
            <person name="Sun H."/>
            <person name="Tunlid A."/>
            <person name="Henrissat B."/>
            <person name="Grigoriev I.V."/>
            <person name="Hibbett D.S."/>
            <person name="Martin F."/>
            <person name="Nordberg H.P."/>
            <person name="Cantor M.N."/>
            <person name="Hua S.X."/>
        </authorList>
    </citation>
    <scope>NUCLEOTIDE SEQUENCE [LARGE SCALE GENOMIC DNA]</scope>
    <source>
        <strain evidence="1 2">F 1598</strain>
    </source>
</reference>
<name>A0A0C3FK32_PILCF</name>
<sequence>MTGNPASSSAHYPNSQLSDKCSCAKNMIQLSPWGKYWIFNNPNPLSSQRRV</sequence>
<organism evidence="1 2">
    <name type="scientific">Piloderma croceum (strain F 1598)</name>
    <dbReference type="NCBI Taxonomy" id="765440"/>
    <lineage>
        <taxon>Eukaryota</taxon>
        <taxon>Fungi</taxon>
        <taxon>Dikarya</taxon>
        <taxon>Basidiomycota</taxon>
        <taxon>Agaricomycotina</taxon>
        <taxon>Agaricomycetes</taxon>
        <taxon>Agaricomycetidae</taxon>
        <taxon>Atheliales</taxon>
        <taxon>Atheliaceae</taxon>
        <taxon>Piloderma</taxon>
    </lineage>
</organism>
<protein>
    <submittedName>
        <fullName evidence="1">Uncharacterized protein</fullName>
    </submittedName>
</protein>
<proteinExistence type="predicted"/>
<gene>
    <name evidence="1" type="ORF">PILCRDRAFT_823051</name>
</gene>
<dbReference type="HOGENOM" id="CLU_3107209_0_0_1"/>
<reference evidence="2" key="2">
    <citation type="submission" date="2015-01" db="EMBL/GenBank/DDBJ databases">
        <title>Evolutionary Origins and Diversification of the Mycorrhizal Mutualists.</title>
        <authorList>
            <consortium name="DOE Joint Genome Institute"/>
            <consortium name="Mycorrhizal Genomics Consortium"/>
            <person name="Kohler A."/>
            <person name="Kuo A."/>
            <person name="Nagy L.G."/>
            <person name="Floudas D."/>
            <person name="Copeland A."/>
            <person name="Barry K.W."/>
            <person name="Cichocki N."/>
            <person name="Veneault-Fourrey C."/>
            <person name="LaButti K."/>
            <person name="Lindquist E.A."/>
            <person name="Lipzen A."/>
            <person name="Lundell T."/>
            <person name="Morin E."/>
            <person name="Murat C."/>
            <person name="Riley R."/>
            <person name="Ohm R."/>
            <person name="Sun H."/>
            <person name="Tunlid A."/>
            <person name="Henrissat B."/>
            <person name="Grigoriev I.V."/>
            <person name="Hibbett D.S."/>
            <person name="Martin F."/>
        </authorList>
    </citation>
    <scope>NUCLEOTIDE SEQUENCE [LARGE SCALE GENOMIC DNA]</scope>
    <source>
        <strain evidence="2">F 1598</strain>
    </source>
</reference>
<accession>A0A0C3FK32</accession>